<accession>A0A2H4SI75</accession>
<dbReference type="EMBL" id="CP023324">
    <property type="protein sequence ID" value="ATY62812.1"/>
    <property type="molecule type" value="Genomic_DNA"/>
</dbReference>
<dbReference type="Proteomes" id="UP000323067">
    <property type="component" value="Chromosome vii"/>
</dbReference>
<organism evidence="3 4">
    <name type="scientific">Cordyceps militaris</name>
    <name type="common">Caterpillar fungus</name>
    <name type="synonym">Clavaria militaris</name>
    <dbReference type="NCBI Taxonomy" id="73501"/>
    <lineage>
        <taxon>Eukaryota</taxon>
        <taxon>Fungi</taxon>
        <taxon>Dikarya</taxon>
        <taxon>Ascomycota</taxon>
        <taxon>Pezizomycotina</taxon>
        <taxon>Sordariomycetes</taxon>
        <taxon>Hypocreomycetidae</taxon>
        <taxon>Hypocreales</taxon>
        <taxon>Cordycipitaceae</taxon>
        <taxon>Cordyceps</taxon>
    </lineage>
</organism>
<dbReference type="VEuPathDB" id="FungiDB:A9K55_007073"/>
<sequence>MLFPKTYLIFVAPWSVAIAAIGKFYYETNCWGDYEQFDAGKFDYCFLLRNGIAKSLYVEGMPRGSDVVAFGQTPDSACGYELCIFRLGPSHCCSPGKDIRGAALYFTDRGPKNLHHEGGGPAADTAAQEPGTGPEHGVDQTREVFILLADGTYFGLGKDRNGKLTSVELQMELQSNGRPRLTEERLGELRGNELIK</sequence>
<evidence type="ECO:0000313" key="4">
    <source>
        <dbReference type="Proteomes" id="UP000323067"/>
    </source>
</evidence>
<feature type="signal peptide" evidence="2">
    <location>
        <begin position="1"/>
        <end position="19"/>
    </location>
</feature>
<evidence type="ECO:0000256" key="2">
    <source>
        <dbReference type="SAM" id="SignalP"/>
    </source>
</evidence>
<keyword evidence="2" id="KW-0732">Signal</keyword>
<feature type="chain" id="PRO_5014177227" evidence="2">
    <location>
        <begin position="20"/>
        <end position="196"/>
    </location>
</feature>
<gene>
    <name evidence="3" type="ORF">A9K55_007073</name>
</gene>
<name>A0A2H4SI75_CORMI</name>
<evidence type="ECO:0000313" key="3">
    <source>
        <dbReference type="EMBL" id="ATY62812.1"/>
    </source>
</evidence>
<evidence type="ECO:0000256" key="1">
    <source>
        <dbReference type="SAM" id="MobiDB-lite"/>
    </source>
</evidence>
<dbReference type="AlphaFoldDB" id="A0A2H4SI75"/>
<proteinExistence type="predicted"/>
<protein>
    <submittedName>
        <fullName evidence="3">Uncharacterized protein</fullName>
    </submittedName>
</protein>
<dbReference type="VEuPathDB" id="FungiDB:CCM_07953"/>
<feature type="region of interest" description="Disordered" evidence="1">
    <location>
        <begin position="115"/>
        <end position="137"/>
    </location>
</feature>
<reference evidence="3 4" key="1">
    <citation type="journal article" date="2017" name="BMC Genomics">
        <title>Chromosome level assembly and secondary metabolite potential of the parasitic fungus Cordyceps militaris.</title>
        <authorList>
            <person name="Kramer G.J."/>
            <person name="Nodwell J.R."/>
        </authorList>
    </citation>
    <scope>NUCLEOTIDE SEQUENCE [LARGE SCALE GENOMIC DNA]</scope>
    <source>
        <strain evidence="3 4">ATCC 34164</strain>
    </source>
</reference>